<dbReference type="EMBL" id="NMOS02000008">
    <property type="protein sequence ID" value="RDH40442.1"/>
    <property type="molecule type" value="Genomic_DNA"/>
</dbReference>
<evidence type="ECO:0000256" key="3">
    <source>
        <dbReference type="ARBA" id="ARBA00023163"/>
    </source>
</evidence>
<keyword evidence="1" id="KW-0805">Transcription regulation</keyword>
<evidence type="ECO:0000256" key="1">
    <source>
        <dbReference type="ARBA" id="ARBA00023015"/>
    </source>
</evidence>
<dbReference type="PROSITE" id="PS50043">
    <property type="entry name" value="HTH_LUXR_2"/>
    <property type="match status" value="1"/>
</dbReference>
<dbReference type="Pfam" id="PF00196">
    <property type="entry name" value="GerE"/>
    <property type="match status" value="1"/>
</dbReference>
<evidence type="ECO:0000256" key="2">
    <source>
        <dbReference type="ARBA" id="ARBA00023125"/>
    </source>
</evidence>
<evidence type="ECO:0000313" key="6">
    <source>
        <dbReference type="Proteomes" id="UP000226429"/>
    </source>
</evidence>
<dbReference type="InterPro" id="IPR036388">
    <property type="entry name" value="WH-like_DNA-bd_sf"/>
</dbReference>
<reference evidence="5 6" key="2">
    <citation type="journal article" date="2018" name="J. Invertebr. Pathol.">
        <title>'Candidatus Aquirickettsiella gammari' (Gammaproteobacteria: Legionellales: Coxiellaceae): A bacterial pathogen of the freshwater crustacean Gammarus fossarum (Malacostraca: Amphipoda).</title>
        <authorList>
            <person name="Bojko J."/>
            <person name="Dunn A.M."/>
            <person name="Stebbing P.D."/>
            <person name="van Aerle R."/>
            <person name="Bacela-Spychalska K."/>
            <person name="Bean T.P."/>
            <person name="Urrutia A."/>
            <person name="Stentiford G.D."/>
        </authorList>
    </citation>
    <scope>NUCLEOTIDE SEQUENCE [LARGE SCALE GENOMIC DNA]</scope>
    <source>
        <strain evidence="5">RA15029</strain>
    </source>
</reference>
<dbReference type="PANTHER" id="PTHR44688">
    <property type="entry name" value="DNA-BINDING TRANSCRIPTIONAL ACTIVATOR DEVR_DOSR"/>
    <property type="match status" value="1"/>
</dbReference>
<proteinExistence type="predicted"/>
<protein>
    <submittedName>
        <fullName evidence="5">Helix-turn-helix transcriptional regulator</fullName>
    </submittedName>
</protein>
<keyword evidence="6" id="KW-1185">Reference proteome</keyword>
<name>A0A370CHT5_9COXI</name>
<dbReference type="Proteomes" id="UP000226429">
    <property type="component" value="Unassembled WGS sequence"/>
</dbReference>
<organism evidence="5 6">
    <name type="scientific">Candidatus Aquirickettsiella gammari</name>
    <dbReference type="NCBI Taxonomy" id="2016198"/>
    <lineage>
        <taxon>Bacteria</taxon>
        <taxon>Pseudomonadati</taxon>
        <taxon>Pseudomonadota</taxon>
        <taxon>Gammaproteobacteria</taxon>
        <taxon>Legionellales</taxon>
        <taxon>Coxiellaceae</taxon>
        <taxon>Candidatus Aquirickettsiella</taxon>
    </lineage>
</organism>
<feature type="domain" description="HTH luxR-type" evidence="4">
    <location>
        <begin position="61"/>
        <end position="126"/>
    </location>
</feature>
<dbReference type="SUPFAM" id="SSF46894">
    <property type="entry name" value="C-terminal effector domain of the bipartite response regulators"/>
    <property type="match status" value="1"/>
</dbReference>
<dbReference type="GO" id="GO:0003677">
    <property type="term" value="F:DNA binding"/>
    <property type="evidence" value="ECO:0007669"/>
    <property type="project" value="UniProtKB-KW"/>
</dbReference>
<dbReference type="GO" id="GO:0006355">
    <property type="term" value="P:regulation of DNA-templated transcription"/>
    <property type="evidence" value="ECO:0007669"/>
    <property type="project" value="InterPro"/>
</dbReference>
<dbReference type="InterPro" id="IPR000792">
    <property type="entry name" value="Tscrpt_reg_LuxR_C"/>
</dbReference>
<dbReference type="SMART" id="SM00421">
    <property type="entry name" value="HTH_LUXR"/>
    <property type="match status" value="1"/>
</dbReference>
<dbReference type="PANTHER" id="PTHR44688:SF16">
    <property type="entry name" value="DNA-BINDING TRANSCRIPTIONAL ACTIVATOR DEVR_DOSR"/>
    <property type="match status" value="1"/>
</dbReference>
<dbReference type="PRINTS" id="PR00038">
    <property type="entry name" value="HTHLUXR"/>
</dbReference>
<dbReference type="Gene3D" id="1.10.10.10">
    <property type="entry name" value="Winged helix-like DNA-binding domain superfamily/Winged helix DNA-binding domain"/>
    <property type="match status" value="1"/>
</dbReference>
<comment type="caution">
    <text evidence="5">The sequence shown here is derived from an EMBL/GenBank/DDBJ whole genome shotgun (WGS) entry which is preliminary data.</text>
</comment>
<sequence>MSQKKVSESAIGDSNLTQGSSINEPTDLITRILIKLGNHKPSPKQRQLIKTLLFNLSLRATLIVDSQLSPREKECLSLAALGYTVRESAELLNIKHNTVEDYHKSIKKKLKCKTIARAVMEGIRYGWIKKP</sequence>
<keyword evidence="2" id="KW-0238">DNA-binding</keyword>
<accession>A0A370CHT5</accession>
<dbReference type="InterPro" id="IPR016032">
    <property type="entry name" value="Sig_transdc_resp-reg_C-effctor"/>
</dbReference>
<reference evidence="5 6" key="1">
    <citation type="journal article" date="2017" name="Int. J. Syst. Evol. Microbiol.">
        <title>Aquarickettsiella crustaci n. gen. n. sp. (Gammaproteobacteria: Legionellales: Coxiellaceae); a bacterial pathogen of the freshwater crustacean: Gammarus fossarum (Malacostraca: Amphipoda).</title>
        <authorList>
            <person name="Bojko J."/>
            <person name="Dunn A.M."/>
            <person name="Stebbing P.D."/>
            <person name="Van Aerle R."/>
            <person name="Bacela-Spychalska K."/>
            <person name="Bean T.P."/>
            <person name="Stentiford G.D."/>
        </authorList>
    </citation>
    <scope>NUCLEOTIDE SEQUENCE [LARGE SCALE GENOMIC DNA]</scope>
    <source>
        <strain evidence="5">RA15029</strain>
    </source>
</reference>
<evidence type="ECO:0000313" key="5">
    <source>
        <dbReference type="EMBL" id="RDH40442.1"/>
    </source>
</evidence>
<keyword evidence="3" id="KW-0804">Transcription</keyword>
<evidence type="ECO:0000259" key="4">
    <source>
        <dbReference type="PROSITE" id="PS50043"/>
    </source>
</evidence>
<gene>
    <name evidence="5" type="ORF">CFE62_003545</name>
</gene>
<dbReference type="AlphaFoldDB" id="A0A370CHT5"/>